<keyword evidence="3" id="KW-0812">Transmembrane</keyword>
<dbReference type="Proteomes" id="UP000823388">
    <property type="component" value="Chromosome 9N"/>
</dbReference>
<proteinExistence type="predicted"/>
<keyword evidence="1" id="KW-0677">Repeat</keyword>
<comment type="caution">
    <text evidence="4">The sequence shown here is derived from an EMBL/GenBank/DDBJ whole genome shotgun (WGS) entry which is preliminary data.</text>
</comment>
<name>A0A8T0MI41_PANVG</name>
<dbReference type="PANTHER" id="PTHR11689">
    <property type="entry name" value="CHLORIDE CHANNEL PROTEIN CLC FAMILY MEMBER"/>
    <property type="match status" value="1"/>
</dbReference>
<dbReference type="AlphaFoldDB" id="A0A8T0MI41"/>
<evidence type="ECO:0000256" key="1">
    <source>
        <dbReference type="ARBA" id="ARBA00022737"/>
    </source>
</evidence>
<keyword evidence="5" id="KW-1185">Reference proteome</keyword>
<evidence type="ECO:0000313" key="5">
    <source>
        <dbReference type="Proteomes" id="UP000823388"/>
    </source>
</evidence>
<dbReference type="GO" id="GO:0015108">
    <property type="term" value="F:chloride transmembrane transporter activity"/>
    <property type="evidence" value="ECO:0007669"/>
    <property type="project" value="TreeGrafter"/>
</dbReference>
<evidence type="ECO:0000256" key="3">
    <source>
        <dbReference type="SAM" id="Phobius"/>
    </source>
</evidence>
<gene>
    <name evidence="4" type="ORF">PVAP13_9NG146819</name>
</gene>
<dbReference type="PANTHER" id="PTHR11689:SF136">
    <property type="entry name" value="H(+)_CL(-) EXCHANGE TRANSPORTER 7"/>
    <property type="match status" value="1"/>
</dbReference>
<protein>
    <submittedName>
        <fullName evidence="4">Uncharacterized protein</fullName>
    </submittedName>
</protein>
<dbReference type="InterPro" id="IPR051280">
    <property type="entry name" value="Cl-channel/antiporter"/>
</dbReference>
<reference evidence="4" key="1">
    <citation type="submission" date="2020-05" db="EMBL/GenBank/DDBJ databases">
        <title>WGS assembly of Panicum virgatum.</title>
        <authorList>
            <person name="Lovell J.T."/>
            <person name="Jenkins J."/>
            <person name="Shu S."/>
            <person name="Juenger T.E."/>
            <person name="Schmutz J."/>
        </authorList>
    </citation>
    <scope>NUCLEOTIDE SEQUENCE</scope>
    <source>
        <strain evidence="4">AP13</strain>
    </source>
</reference>
<organism evidence="4 5">
    <name type="scientific">Panicum virgatum</name>
    <name type="common">Blackwell switchgrass</name>
    <dbReference type="NCBI Taxonomy" id="38727"/>
    <lineage>
        <taxon>Eukaryota</taxon>
        <taxon>Viridiplantae</taxon>
        <taxon>Streptophyta</taxon>
        <taxon>Embryophyta</taxon>
        <taxon>Tracheophyta</taxon>
        <taxon>Spermatophyta</taxon>
        <taxon>Magnoliopsida</taxon>
        <taxon>Liliopsida</taxon>
        <taxon>Poales</taxon>
        <taxon>Poaceae</taxon>
        <taxon>PACMAD clade</taxon>
        <taxon>Panicoideae</taxon>
        <taxon>Panicodae</taxon>
        <taxon>Paniceae</taxon>
        <taxon>Panicinae</taxon>
        <taxon>Panicum</taxon>
        <taxon>Panicum sect. Hiantes</taxon>
    </lineage>
</organism>
<dbReference type="EMBL" id="CM029054">
    <property type="protein sequence ID" value="KAG2535983.1"/>
    <property type="molecule type" value="Genomic_DNA"/>
</dbReference>
<sequence length="225" mass="25999">MLSGGDDGVPDGIGMARLAWTRLPTADAEGAGAGPSTSAAAACDELFSAAAVESLDYEVIENYAYREEQAQRSKFWVPYYVMLKWLFSLLIGVGTGLAAIFINLAVENFWMEIYCNVCYNKAFVFCGILCLHHFQFSPCLIFCIHSHKLCSSSCWIWYSRDQRLFKWSGYTWNPPFQNISWEDLREHWISWRWIGSRKRRASCSYWGLHCFSSWTRWICKIPLEF</sequence>
<keyword evidence="3" id="KW-1133">Transmembrane helix</keyword>
<accession>A0A8T0MI41</accession>
<feature type="transmembrane region" description="Helical" evidence="3">
    <location>
        <begin position="85"/>
        <end position="106"/>
    </location>
</feature>
<evidence type="ECO:0000313" key="4">
    <source>
        <dbReference type="EMBL" id="KAG2535983.1"/>
    </source>
</evidence>
<feature type="transmembrane region" description="Helical" evidence="3">
    <location>
        <begin position="118"/>
        <end position="136"/>
    </location>
</feature>
<keyword evidence="3" id="KW-0472">Membrane</keyword>
<keyword evidence="2" id="KW-0129">CBS domain</keyword>
<evidence type="ECO:0000256" key="2">
    <source>
        <dbReference type="ARBA" id="ARBA00023122"/>
    </source>
</evidence>